<dbReference type="Gene3D" id="2.180.10.10">
    <property type="entry name" value="RHS repeat-associated core"/>
    <property type="match status" value="1"/>
</dbReference>
<evidence type="ECO:0000313" key="2">
    <source>
        <dbReference type="Proteomes" id="UP000323082"/>
    </source>
</evidence>
<organism evidence="1 2">
    <name type="scientific">Chryseobacterium sediminis</name>
    <dbReference type="NCBI Taxonomy" id="1679494"/>
    <lineage>
        <taxon>Bacteria</taxon>
        <taxon>Pseudomonadati</taxon>
        <taxon>Bacteroidota</taxon>
        <taxon>Flavobacteriia</taxon>
        <taxon>Flavobacteriales</taxon>
        <taxon>Weeksellaceae</taxon>
        <taxon>Chryseobacterium group</taxon>
        <taxon>Chryseobacterium</taxon>
    </lineage>
</organism>
<dbReference type="InterPro" id="IPR050708">
    <property type="entry name" value="T6SS_VgrG/RHS"/>
</dbReference>
<dbReference type="AlphaFoldDB" id="A0A5B2U1X7"/>
<evidence type="ECO:0000313" key="1">
    <source>
        <dbReference type="EMBL" id="KAA2220661.1"/>
    </source>
</evidence>
<dbReference type="PANTHER" id="PTHR32305:SF15">
    <property type="entry name" value="PROTEIN RHSA-RELATED"/>
    <property type="match status" value="1"/>
</dbReference>
<name>A0A5B2U1X7_9FLAO</name>
<dbReference type="RefSeq" id="WP_149834944.1">
    <property type="nucleotide sequence ID" value="NZ_VUNZ01000003.1"/>
</dbReference>
<proteinExistence type="predicted"/>
<dbReference type="OrthoDB" id="2972467at2"/>
<dbReference type="InterPro" id="IPR022385">
    <property type="entry name" value="Rhs_assc_core"/>
</dbReference>
<protein>
    <submittedName>
        <fullName evidence="1">RHS repeat-associated core domain-containing protein</fullName>
    </submittedName>
</protein>
<gene>
    <name evidence="1" type="ORF">FW780_17460</name>
</gene>
<dbReference type="EMBL" id="VUNZ01000003">
    <property type="protein sequence ID" value="KAA2220661.1"/>
    <property type="molecule type" value="Genomic_DNA"/>
</dbReference>
<accession>A0A5B2U1X7</accession>
<dbReference type="Proteomes" id="UP000323082">
    <property type="component" value="Unassembled WGS sequence"/>
</dbReference>
<dbReference type="NCBIfam" id="TIGR03696">
    <property type="entry name" value="Rhs_assc_core"/>
    <property type="match status" value="1"/>
</dbReference>
<dbReference type="PANTHER" id="PTHR32305">
    <property type="match status" value="1"/>
</dbReference>
<sequence>MLESIDTNNYYPFGLNHIGGSNYSNFGSFYNYKYNGKELQETGFYDYGARMYMSDLGRWGVIDPLAEVNRAWSPYRYAYNNPLRFIDPDGRLEDWYKDNQTGNIAWHDGSAERKGETNLTQKAEGKPIAVIEKDSSGNITNTNMLNSDGSITRNEETITNGYSVTTVADRTITSRQPWEMIVNADGGEPGQGGNPGFRFPDYYTANVSIAIPNPLTASFVGWNGTLTIDRNFTVYASPIGVSVGKSASLFSGSLTANWVNQLKTPTGSQLNNFLSGHGYSIGGGEVVGGGVSYSPGNGTATSLGLYTPQFGASYNYTPNKFIFNK</sequence>
<reference evidence="1 2" key="1">
    <citation type="journal article" date="2015" name="Int. J. Syst. Evol. Microbiol.">
        <title>Chryseobacterium sediminis sp. nov., isolated from a river sediment.</title>
        <authorList>
            <person name="Kampfer P."/>
            <person name="Busse H.J."/>
            <person name="McInroy J.A."/>
            <person name="Glaeser S.P."/>
        </authorList>
    </citation>
    <scope>NUCLEOTIDE SEQUENCE [LARGE SCALE GENOMIC DNA]</scope>
    <source>
        <strain evidence="1 2">IMT-174</strain>
    </source>
</reference>
<comment type="caution">
    <text evidence="1">The sequence shown here is derived from an EMBL/GenBank/DDBJ whole genome shotgun (WGS) entry which is preliminary data.</text>
</comment>